<evidence type="ECO:0000313" key="2">
    <source>
        <dbReference type="Proteomes" id="UP001152523"/>
    </source>
</evidence>
<dbReference type="Proteomes" id="UP001152523">
    <property type="component" value="Unassembled WGS sequence"/>
</dbReference>
<sequence length="127" mass="13322">MEEDTTSVTGDVLILPHPDECVSAMRCSSDVVPSKHTAASSSTPGVRKALNPAELLNLTSKKKRMIPPLPLVLNASVEATHPSPALSVPSLNAGLPKPTALVIDSATNVPHMKDEMSRLLLPVALDA</sequence>
<comment type="caution">
    <text evidence="1">The sequence shown here is derived from an EMBL/GenBank/DDBJ whole genome shotgun (WGS) entry which is preliminary data.</text>
</comment>
<dbReference type="EMBL" id="CAMAPF010000124">
    <property type="protein sequence ID" value="CAH9104066.1"/>
    <property type="molecule type" value="Genomic_DNA"/>
</dbReference>
<accession>A0AAV0DPJ7</accession>
<dbReference type="AlphaFoldDB" id="A0AAV0DPJ7"/>
<gene>
    <name evidence="1" type="ORF">CEPIT_LOCUS16644</name>
</gene>
<reference evidence="1" key="1">
    <citation type="submission" date="2022-07" db="EMBL/GenBank/DDBJ databases">
        <authorList>
            <person name="Macas J."/>
            <person name="Novak P."/>
            <person name="Neumann P."/>
        </authorList>
    </citation>
    <scope>NUCLEOTIDE SEQUENCE</scope>
</reference>
<protein>
    <submittedName>
        <fullName evidence="1">Uncharacterized protein</fullName>
    </submittedName>
</protein>
<proteinExistence type="predicted"/>
<organism evidence="1 2">
    <name type="scientific">Cuscuta epithymum</name>
    <dbReference type="NCBI Taxonomy" id="186058"/>
    <lineage>
        <taxon>Eukaryota</taxon>
        <taxon>Viridiplantae</taxon>
        <taxon>Streptophyta</taxon>
        <taxon>Embryophyta</taxon>
        <taxon>Tracheophyta</taxon>
        <taxon>Spermatophyta</taxon>
        <taxon>Magnoliopsida</taxon>
        <taxon>eudicotyledons</taxon>
        <taxon>Gunneridae</taxon>
        <taxon>Pentapetalae</taxon>
        <taxon>asterids</taxon>
        <taxon>lamiids</taxon>
        <taxon>Solanales</taxon>
        <taxon>Convolvulaceae</taxon>
        <taxon>Cuscuteae</taxon>
        <taxon>Cuscuta</taxon>
        <taxon>Cuscuta subgen. Cuscuta</taxon>
    </lineage>
</organism>
<name>A0AAV0DPJ7_9ASTE</name>
<feature type="non-terminal residue" evidence="1">
    <location>
        <position position="127"/>
    </location>
</feature>
<evidence type="ECO:0000313" key="1">
    <source>
        <dbReference type="EMBL" id="CAH9104066.1"/>
    </source>
</evidence>
<keyword evidence="2" id="KW-1185">Reference proteome</keyword>